<reference evidence="9" key="2">
    <citation type="submission" date="2024-08" db="UniProtKB">
        <authorList>
            <consortium name="EnsemblMetazoa"/>
        </authorList>
    </citation>
    <scope>IDENTIFICATION</scope>
</reference>
<dbReference type="Pfam" id="PF14598">
    <property type="entry name" value="PAS_11"/>
    <property type="match status" value="1"/>
</dbReference>
<protein>
    <submittedName>
        <fullName evidence="9">Uncharacterized protein</fullName>
    </submittedName>
</protein>
<accession>A0AAR5PZW9</accession>
<dbReference type="InterPro" id="IPR001067">
    <property type="entry name" value="Nuc_translocat"/>
</dbReference>
<evidence type="ECO:0000256" key="2">
    <source>
        <dbReference type="ARBA" id="ARBA00023015"/>
    </source>
</evidence>
<dbReference type="SMART" id="SM00353">
    <property type="entry name" value="HLH"/>
    <property type="match status" value="1"/>
</dbReference>
<evidence type="ECO:0000259" key="8">
    <source>
        <dbReference type="PROSITE" id="PS50888"/>
    </source>
</evidence>
<dbReference type="GO" id="GO:0003677">
    <property type="term" value="F:DNA binding"/>
    <property type="evidence" value="ECO:0007669"/>
    <property type="project" value="UniProtKB-KW"/>
</dbReference>
<evidence type="ECO:0000256" key="5">
    <source>
        <dbReference type="ARBA" id="ARBA00023242"/>
    </source>
</evidence>
<dbReference type="InterPro" id="IPR000014">
    <property type="entry name" value="PAS"/>
</dbReference>
<evidence type="ECO:0000256" key="4">
    <source>
        <dbReference type="ARBA" id="ARBA00023163"/>
    </source>
</evidence>
<dbReference type="PROSITE" id="PS50888">
    <property type="entry name" value="BHLH"/>
    <property type="match status" value="1"/>
</dbReference>
<feature type="domain" description="PAS" evidence="7">
    <location>
        <begin position="336"/>
        <end position="385"/>
    </location>
</feature>
<dbReference type="Gene3D" id="4.10.280.10">
    <property type="entry name" value="Helix-loop-helix DNA-binding domain"/>
    <property type="match status" value="1"/>
</dbReference>
<evidence type="ECO:0000259" key="7">
    <source>
        <dbReference type="PROSITE" id="PS50112"/>
    </source>
</evidence>
<evidence type="ECO:0000256" key="3">
    <source>
        <dbReference type="ARBA" id="ARBA00023125"/>
    </source>
</evidence>
<dbReference type="PRINTS" id="PR00785">
    <property type="entry name" value="NCTRNSLOCATR"/>
</dbReference>
<dbReference type="GO" id="GO:0005634">
    <property type="term" value="C:nucleus"/>
    <property type="evidence" value="ECO:0007669"/>
    <property type="project" value="InterPro"/>
</dbReference>
<dbReference type="InterPro" id="IPR011598">
    <property type="entry name" value="bHLH_dom"/>
</dbReference>
<sequence>MVKKMPPLDGQPIGQGGSNGYVPNGHPEYQMNNQYPPAYHPYGMVPQLHTPAVPSASDVANCNMLISDSMANQQHWFHPQPQQPAYNYVATSNTREMRNKAEKQRRDRLNAFINELAKLIPLVARSQKRLDKTSILRLAATHLRIYQTLVKRNGTPQMDLPPQVDQFLLDQLICDEMGSFMLILSPVGKVIFVSHTVETLLGHLQTDLMGQSLFTVTALEDHEKLRMYLTGDGEMMPGWKKYFTVKIKRAGPKSETPQYESVRMMGVHKNLLAGRENVNNNEENGQGSCSSSTSSLPAAMNSEVLIFLVKITRPQPLVDRLVIATRDEYRTRHLIDGRIVGCDQRISLIAGYMIDEIQGHSAFQYMHKEEVRFVMIALRQMYDKGESKGNSCYRLKSRNGNFIYLKTFGFLEIDENGIVESFLCVNVLVDEQEGKELINEMKRRFSALFTSSLANLPQAEHAGPAWKQNVPALPTISPSKVDRTEDPQALELAINELMQNLPSPEMDDSASPCSGSDPQCSPIAKVPALFVNKTPEFPAAKPPHLRISKSNGKRGSNESPDHVKRQRLTSVDSQPPQLSPSEMPFCNGPLVGGTESLKMPKLEEQYSPSDLLRHRPS</sequence>
<evidence type="ECO:0000256" key="6">
    <source>
        <dbReference type="SAM" id="MobiDB-lite"/>
    </source>
</evidence>
<keyword evidence="10" id="KW-1185">Reference proteome</keyword>
<dbReference type="SMART" id="SM00091">
    <property type="entry name" value="PAS"/>
    <property type="match status" value="2"/>
</dbReference>
<dbReference type="GO" id="GO:0005737">
    <property type="term" value="C:cytoplasm"/>
    <property type="evidence" value="ECO:0007669"/>
    <property type="project" value="InterPro"/>
</dbReference>
<dbReference type="PANTHER" id="PTHR23042">
    <property type="entry name" value="CIRCADIAN PROTEIN CLOCK/ARNT/BMAL/PAS"/>
    <property type="match status" value="1"/>
</dbReference>
<dbReference type="InterPro" id="IPR036638">
    <property type="entry name" value="HLH_DNA-bd_sf"/>
</dbReference>
<dbReference type="CTD" id="115889921"/>
<evidence type="ECO:0000313" key="9">
    <source>
        <dbReference type="EnsemblMetazoa" id="XP_019766366.1"/>
    </source>
</evidence>
<dbReference type="Gene3D" id="3.30.450.20">
    <property type="entry name" value="PAS domain"/>
    <property type="match status" value="2"/>
</dbReference>
<dbReference type="Proteomes" id="UP000019118">
    <property type="component" value="Unassembled WGS sequence"/>
</dbReference>
<name>A0AAR5PZW9_DENPD</name>
<evidence type="ECO:0000256" key="1">
    <source>
        <dbReference type="ARBA" id="ARBA00022737"/>
    </source>
</evidence>
<dbReference type="RefSeq" id="XP_048525954.1">
    <property type="nucleotide sequence ID" value="XM_048669997.1"/>
</dbReference>
<organism evidence="9 10">
    <name type="scientific">Dendroctonus ponderosae</name>
    <name type="common">Mountain pine beetle</name>
    <dbReference type="NCBI Taxonomy" id="77166"/>
    <lineage>
        <taxon>Eukaryota</taxon>
        <taxon>Metazoa</taxon>
        <taxon>Ecdysozoa</taxon>
        <taxon>Arthropoda</taxon>
        <taxon>Hexapoda</taxon>
        <taxon>Insecta</taxon>
        <taxon>Pterygota</taxon>
        <taxon>Neoptera</taxon>
        <taxon>Endopterygota</taxon>
        <taxon>Coleoptera</taxon>
        <taxon>Polyphaga</taxon>
        <taxon>Cucujiformia</taxon>
        <taxon>Curculionidae</taxon>
        <taxon>Scolytinae</taxon>
        <taxon>Dendroctonus</taxon>
    </lineage>
</organism>
<keyword evidence="1" id="KW-0677">Repeat</keyword>
<reference evidence="10" key="1">
    <citation type="journal article" date="2013" name="Genome Biol.">
        <title>Draft genome of the mountain pine beetle, Dendroctonus ponderosae Hopkins, a major forest pest.</title>
        <authorList>
            <person name="Keeling C.I."/>
            <person name="Yuen M.M."/>
            <person name="Liao N.Y."/>
            <person name="Docking T.R."/>
            <person name="Chan S.K."/>
            <person name="Taylor G.A."/>
            <person name="Palmquist D.L."/>
            <person name="Jackman S.D."/>
            <person name="Nguyen A."/>
            <person name="Li M."/>
            <person name="Henderson H."/>
            <person name="Janes J.K."/>
            <person name="Zhao Y."/>
            <person name="Pandoh P."/>
            <person name="Moore R."/>
            <person name="Sperling F.A."/>
            <person name="Huber D.P."/>
            <person name="Birol I."/>
            <person name="Jones S.J."/>
            <person name="Bohlmann J."/>
        </authorList>
    </citation>
    <scope>NUCLEOTIDE SEQUENCE</scope>
</reference>
<keyword evidence="5" id="KW-0539">Nucleus</keyword>
<dbReference type="PROSITE" id="PS50112">
    <property type="entry name" value="PAS"/>
    <property type="match status" value="2"/>
</dbReference>
<dbReference type="GO" id="GO:0045944">
    <property type="term" value="P:positive regulation of transcription by RNA polymerase II"/>
    <property type="evidence" value="ECO:0007669"/>
    <property type="project" value="UniProtKB-ARBA"/>
</dbReference>
<keyword evidence="2" id="KW-0805">Transcription regulation</keyword>
<dbReference type="GeneID" id="109541826"/>
<dbReference type="GO" id="GO:0005667">
    <property type="term" value="C:transcription regulator complex"/>
    <property type="evidence" value="ECO:0007669"/>
    <property type="project" value="InterPro"/>
</dbReference>
<dbReference type="SUPFAM" id="SSF47459">
    <property type="entry name" value="HLH, helix-loop-helix DNA-binding domain"/>
    <property type="match status" value="1"/>
</dbReference>
<evidence type="ECO:0000313" key="10">
    <source>
        <dbReference type="Proteomes" id="UP000019118"/>
    </source>
</evidence>
<dbReference type="AlphaFoldDB" id="A0AAR5PZW9"/>
<feature type="region of interest" description="Disordered" evidence="6">
    <location>
        <begin position="535"/>
        <end position="617"/>
    </location>
</feature>
<dbReference type="GO" id="GO:0003700">
    <property type="term" value="F:DNA-binding transcription factor activity"/>
    <property type="evidence" value="ECO:0007669"/>
    <property type="project" value="InterPro"/>
</dbReference>
<dbReference type="EnsemblMetazoa" id="XM_019910807.1">
    <property type="protein sequence ID" value="XP_019766366.1"/>
    <property type="gene ID" value="LOC109541826"/>
</dbReference>
<dbReference type="CDD" id="cd11391">
    <property type="entry name" value="bHLH_PAS"/>
    <property type="match status" value="1"/>
</dbReference>
<feature type="region of interest" description="Disordered" evidence="6">
    <location>
        <begin position="1"/>
        <end position="34"/>
    </location>
</feature>
<feature type="compositionally biased region" description="Polar residues" evidence="6">
    <location>
        <begin position="568"/>
        <end position="580"/>
    </location>
</feature>
<keyword evidence="4" id="KW-0804">Transcription</keyword>
<proteinExistence type="predicted"/>
<dbReference type="InterPro" id="IPR050933">
    <property type="entry name" value="Circadian_TF"/>
</dbReference>
<dbReference type="Pfam" id="PF00010">
    <property type="entry name" value="HLH"/>
    <property type="match status" value="1"/>
</dbReference>
<dbReference type="GO" id="GO:0046983">
    <property type="term" value="F:protein dimerization activity"/>
    <property type="evidence" value="ECO:0007669"/>
    <property type="project" value="InterPro"/>
</dbReference>
<feature type="domain" description="BHLH" evidence="8">
    <location>
        <begin position="93"/>
        <end position="146"/>
    </location>
</feature>
<dbReference type="KEGG" id="dpa:109541826"/>
<dbReference type="SUPFAM" id="SSF55785">
    <property type="entry name" value="PYP-like sensor domain (PAS domain)"/>
    <property type="match status" value="2"/>
</dbReference>
<feature type="domain" description="PAS" evidence="7">
    <location>
        <begin position="175"/>
        <end position="226"/>
    </location>
</feature>
<keyword evidence="3" id="KW-0238">DNA-binding</keyword>
<dbReference type="InterPro" id="IPR035965">
    <property type="entry name" value="PAS-like_dom_sf"/>
</dbReference>
<dbReference type="CDD" id="cd00130">
    <property type="entry name" value="PAS"/>
    <property type="match status" value="2"/>
</dbReference>